<comment type="caution">
    <text evidence="2">The sequence shown here is derived from an EMBL/GenBank/DDBJ whole genome shotgun (WGS) entry which is preliminary data.</text>
</comment>
<evidence type="ECO:0000256" key="1">
    <source>
        <dbReference type="SAM" id="SignalP"/>
    </source>
</evidence>
<evidence type="ECO:0000313" key="3">
    <source>
        <dbReference type="Proteomes" id="UP000466966"/>
    </source>
</evidence>
<protein>
    <submittedName>
        <fullName evidence="2">Uncharacterized protein</fullName>
    </submittedName>
</protein>
<dbReference type="RefSeq" id="WP_160773190.1">
    <property type="nucleotide sequence ID" value="NZ_WTYV01000008.1"/>
</dbReference>
<evidence type="ECO:0000313" key="2">
    <source>
        <dbReference type="EMBL" id="MXO73263.1"/>
    </source>
</evidence>
<reference evidence="2 3" key="1">
    <citation type="submission" date="2019-12" db="EMBL/GenBank/DDBJ databases">
        <title>Genomic-based taxomic classification of the family Erythrobacteraceae.</title>
        <authorList>
            <person name="Xu L."/>
        </authorList>
    </citation>
    <scope>NUCLEOTIDE SEQUENCE [LARGE SCALE GENOMIC DNA]</scope>
    <source>
        <strain evidence="2 3">M0322</strain>
    </source>
</reference>
<organism evidence="2 3">
    <name type="scientific">Alteraurantiacibacter buctensis</name>
    <dbReference type="NCBI Taxonomy" id="1503981"/>
    <lineage>
        <taxon>Bacteria</taxon>
        <taxon>Pseudomonadati</taxon>
        <taxon>Pseudomonadota</taxon>
        <taxon>Alphaproteobacteria</taxon>
        <taxon>Sphingomonadales</taxon>
        <taxon>Erythrobacteraceae</taxon>
        <taxon>Alteraurantiacibacter</taxon>
    </lineage>
</organism>
<dbReference type="Proteomes" id="UP000466966">
    <property type="component" value="Unassembled WGS sequence"/>
</dbReference>
<accession>A0A844Z633</accession>
<sequence>MRRLILLLCLPLAGLGANPAWAQSDIVGEWEHRQHEDRNERGAGPDIGEYEGLPINGAARYHAERWSPSLWTVPEHQCIPHPADYGPNFSSVRIWKDVNPLTQEVVAYHTNIAWNNPVRTIWMDGRPHPPANALHTWEGFSTGRWDGDRLVVTTTHMKPAYLRRNGLPRSETAVLTEYFIRTGDFLTWVSVIVDPVYLTEPIIRSRDFHLNPGYQVELYPCSIDVEVPRPAGEVPSYVDGNPDIRQYAEEYALPWEAVQGGAATMYPEFIATMGQVAPAQEGGE</sequence>
<dbReference type="OrthoDB" id="7054794at2"/>
<proteinExistence type="predicted"/>
<feature type="signal peptide" evidence="1">
    <location>
        <begin position="1"/>
        <end position="22"/>
    </location>
</feature>
<keyword evidence="3" id="KW-1185">Reference proteome</keyword>
<dbReference type="EMBL" id="WTYV01000008">
    <property type="protein sequence ID" value="MXO73263.1"/>
    <property type="molecule type" value="Genomic_DNA"/>
</dbReference>
<keyword evidence="1" id="KW-0732">Signal</keyword>
<gene>
    <name evidence="2" type="ORF">GRI99_16665</name>
</gene>
<dbReference type="AlphaFoldDB" id="A0A844Z633"/>
<name>A0A844Z633_9SPHN</name>
<feature type="chain" id="PRO_5032478709" evidence="1">
    <location>
        <begin position="23"/>
        <end position="284"/>
    </location>
</feature>